<organism evidence="1 2">
    <name type="scientific">Pleurodeles waltl</name>
    <name type="common">Iberian ribbed newt</name>
    <dbReference type="NCBI Taxonomy" id="8319"/>
    <lineage>
        <taxon>Eukaryota</taxon>
        <taxon>Metazoa</taxon>
        <taxon>Chordata</taxon>
        <taxon>Craniata</taxon>
        <taxon>Vertebrata</taxon>
        <taxon>Euteleostomi</taxon>
        <taxon>Amphibia</taxon>
        <taxon>Batrachia</taxon>
        <taxon>Caudata</taxon>
        <taxon>Salamandroidea</taxon>
        <taxon>Salamandridae</taxon>
        <taxon>Pleurodelinae</taxon>
        <taxon>Pleurodeles</taxon>
    </lineage>
</organism>
<dbReference type="EMBL" id="JANPWB010000004">
    <property type="protein sequence ID" value="KAJ1192576.1"/>
    <property type="molecule type" value="Genomic_DNA"/>
</dbReference>
<dbReference type="Proteomes" id="UP001066276">
    <property type="component" value="Chromosome 2_2"/>
</dbReference>
<evidence type="ECO:0000313" key="2">
    <source>
        <dbReference type="Proteomes" id="UP001066276"/>
    </source>
</evidence>
<accession>A0AAV7UVK6</accession>
<proteinExistence type="predicted"/>
<gene>
    <name evidence="1" type="ORF">NDU88_001883</name>
</gene>
<name>A0AAV7UVK6_PLEWA</name>
<comment type="caution">
    <text evidence="1">The sequence shown here is derived from an EMBL/GenBank/DDBJ whole genome shotgun (WGS) entry which is preliminary data.</text>
</comment>
<keyword evidence="2" id="KW-1185">Reference proteome</keyword>
<sequence length="131" mass="15129">MPFPSPSQKCACEKDADEDDVLVSSLECHLEGSSNVCKNAVKLEDRNWWNKEKLSLARDVELLSKPLDESTRVKQETKDILQKKLPCDMEMLSKALEGSSKDKYETKDKMRKTSSRNKMLPSKYRHYVLFV</sequence>
<dbReference type="AlphaFoldDB" id="A0AAV7UVK6"/>
<protein>
    <submittedName>
        <fullName evidence="1">Uncharacterized protein</fullName>
    </submittedName>
</protein>
<reference evidence="1" key="1">
    <citation type="journal article" date="2022" name="bioRxiv">
        <title>Sequencing and chromosome-scale assembly of the giantPleurodeles waltlgenome.</title>
        <authorList>
            <person name="Brown T."/>
            <person name="Elewa A."/>
            <person name="Iarovenko S."/>
            <person name="Subramanian E."/>
            <person name="Araus A.J."/>
            <person name="Petzold A."/>
            <person name="Susuki M."/>
            <person name="Suzuki K.-i.T."/>
            <person name="Hayashi T."/>
            <person name="Toyoda A."/>
            <person name="Oliveira C."/>
            <person name="Osipova E."/>
            <person name="Leigh N.D."/>
            <person name="Simon A."/>
            <person name="Yun M.H."/>
        </authorList>
    </citation>
    <scope>NUCLEOTIDE SEQUENCE</scope>
    <source>
        <strain evidence="1">20211129_DDA</strain>
        <tissue evidence="1">Liver</tissue>
    </source>
</reference>
<evidence type="ECO:0000313" key="1">
    <source>
        <dbReference type="EMBL" id="KAJ1192576.1"/>
    </source>
</evidence>